<dbReference type="PANTHER" id="PTHR35796">
    <property type="entry name" value="HYPOTHETICAL CYTOSOLIC PROTEIN"/>
    <property type="match status" value="1"/>
</dbReference>
<evidence type="ECO:0000313" key="3">
    <source>
        <dbReference type="EMBL" id="TMW59904.1"/>
    </source>
</evidence>
<name>A0A8K1CAS3_PYTOL</name>
<comment type="caution">
    <text evidence="3">The sequence shown here is derived from an EMBL/GenBank/DDBJ whole genome shotgun (WGS) entry which is preliminary data.</text>
</comment>
<evidence type="ECO:0000313" key="4">
    <source>
        <dbReference type="Proteomes" id="UP000794436"/>
    </source>
</evidence>
<dbReference type="EMBL" id="SPLM01000109">
    <property type="protein sequence ID" value="TMW59904.1"/>
    <property type="molecule type" value="Genomic_DNA"/>
</dbReference>
<keyword evidence="4" id="KW-1185">Reference proteome</keyword>
<proteinExistence type="predicted"/>
<organism evidence="3 4">
    <name type="scientific">Pythium oligandrum</name>
    <name type="common">Mycoparasitic fungus</name>
    <dbReference type="NCBI Taxonomy" id="41045"/>
    <lineage>
        <taxon>Eukaryota</taxon>
        <taxon>Sar</taxon>
        <taxon>Stramenopiles</taxon>
        <taxon>Oomycota</taxon>
        <taxon>Peronosporomycetes</taxon>
        <taxon>Pythiales</taxon>
        <taxon>Pythiaceae</taxon>
        <taxon>Pythium</taxon>
    </lineage>
</organism>
<dbReference type="AlphaFoldDB" id="A0A8K1CAS3"/>
<feature type="coiled-coil region" evidence="1">
    <location>
        <begin position="141"/>
        <end position="178"/>
    </location>
</feature>
<evidence type="ECO:0000256" key="1">
    <source>
        <dbReference type="SAM" id="Coils"/>
    </source>
</evidence>
<protein>
    <submittedName>
        <fullName evidence="3">Uncharacterized protein</fullName>
    </submittedName>
</protein>
<evidence type="ECO:0000256" key="2">
    <source>
        <dbReference type="SAM" id="MobiDB-lite"/>
    </source>
</evidence>
<gene>
    <name evidence="3" type="ORF">Poli38472_004973</name>
</gene>
<reference evidence="3" key="1">
    <citation type="submission" date="2019-03" db="EMBL/GenBank/DDBJ databases">
        <title>Long read genome sequence of the mycoparasitic Pythium oligandrum ATCC 38472 isolated from sugarbeet rhizosphere.</title>
        <authorList>
            <person name="Gaulin E."/>
        </authorList>
    </citation>
    <scope>NUCLEOTIDE SEQUENCE</scope>
    <source>
        <strain evidence="3">ATCC 38472_TT</strain>
    </source>
</reference>
<feature type="region of interest" description="Disordered" evidence="2">
    <location>
        <begin position="432"/>
        <end position="451"/>
    </location>
</feature>
<feature type="compositionally biased region" description="Polar residues" evidence="2">
    <location>
        <begin position="434"/>
        <end position="451"/>
    </location>
</feature>
<dbReference type="Proteomes" id="UP000794436">
    <property type="component" value="Unassembled WGS sequence"/>
</dbReference>
<dbReference type="PANTHER" id="PTHR35796:SF3">
    <property type="entry name" value="BHLH DOMAIN-CONTAINING PROTEIN"/>
    <property type="match status" value="1"/>
</dbReference>
<accession>A0A8K1CAS3</accession>
<feature type="region of interest" description="Disordered" evidence="2">
    <location>
        <begin position="70"/>
        <end position="91"/>
    </location>
</feature>
<keyword evidence="1" id="KW-0175">Coiled coil</keyword>
<dbReference type="OrthoDB" id="155525at2759"/>
<sequence length="451" mass="50332">MMKHASVSVTDGDPNAVFQEALALLDEYYNIEGFDLVAEPWYGKLDPLPLPVTPDTSVAFTPQEVPVSTVVPADDHHSPPHSGAHPRRNRQREELMKLRDEASTLESQLEGIKKRRQMHAAAVEALTPEEREMMAMWEKIASRQQDERQRVEVENTKLKDLLASQARVAQELRRLLEKQLKAQTTIPSLSCGGHGVPKLTCALHELPDLATFEDLIGGLEACYLSTDATFEASGLNAVTAPFRTSQLKLDDQVGVRVELMGKRVVPFCMNDMADGIWNNSRNGAMHSNYYFYTQADPSDDLIVRHVGLRVPHADVMVDLQGKHATRRFVEPNRVVIAWQASLEPQVYSGVPATDIRFRERGWVAVSRNGTSGGAEVKMFRVISPVVPPGMEPSADWRIYALIDFVSNVINSQGTIIQQKVENYLLENAAKRQMKSSTSPMHQASSIHQLPH</sequence>